<dbReference type="EMBL" id="CADCVU010000069">
    <property type="protein sequence ID" value="CAA9491990.1"/>
    <property type="molecule type" value="Genomic_DNA"/>
</dbReference>
<feature type="region of interest" description="Disordered" evidence="1">
    <location>
        <begin position="1"/>
        <end position="44"/>
    </location>
</feature>
<protein>
    <submittedName>
        <fullName evidence="2">Uncharacterized protein</fullName>
    </submittedName>
</protein>
<reference evidence="2" key="1">
    <citation type="submission" date="2020-02" db="EMBL/GenBank/DDBJ databases">
        <authorList>
            <person name="Meier V. D."/>
        </authorList>
    </citation>
    <scope>NUCLEOTIDE SEQUENCE</scope>
    <source>
        <strain evidence="2">AVDCRST_MAG45</strain>
    </source>
</reference>
<accession>A0A6J4S867</accession>
<evidence type="ECO:0000256" key="1">
    <source>
        <dbReference type="SAM" id="MobiDB-lite"/>
    </source>
</evidence>
<organism evidence="2">
    <name type="scientific">uncultured Solirubrobacterales bacterium</name>
    <dbReference type="NCBI Taxonomy" id="768556"/>
    <lineage>
        <taxon>Bacteria</taxon>
        <taxon>Bacillati</taxon>
        <taxon>Actinomycetota</taxon>
        <taxon>Thermoleophilia</taxon>
        <taxon>Solirubrobacterales</taxon>
        <taxon>environmental samples</taxon>
    </lineage>
</organism>
<gene>
    <name evidence="2" type="ORF">AVDCRST_MAG45-800</name>
</gene>
<dbReference type="AlphaFoldDB" id="A0A6J4S867"/>
<proteinExistence type="predicted"/>
<evidence type="ECO:0000313" key="2">
    <source>
        <dbReference type="EMBL" id="CAA9491990.1"/>
    </source>
</evidence>
<feature type="compositionally biased region" description="Gly residues" evidence="1">
    <location>
        <begin position="29"/>
        <end position="40"/>
    </location>
</feature>
<name>A0A6J4S867_9ACTN</name>
<sequence length="154" mass="15727">MLVPPQLAGGRRTAAKLETAARADLADPGQGGAGLGGGPLQGATPLCRRAQQQLEVLPRAGRKGGCVLPRGPGHLRHALGQRKGVELDDHGDAAAHGEVARVGGDAVAQIDHRACAGAGELEASLEPRLRAAMAVQQRRPQLGGEIGLESAEQP</sequence>